<dbReference type="InterPro" id="IPR001895">
    <property type="entry name" value="RASGEF_cat_dom"/>
</dbReference>
<dbReference type="InterPro" id="IPR036964">
    <property type="entry name" value="RASGEF_cat_dom_sf"/>
</dbReference>
<keyword evidence="1" id="KW-0344">Guanine-nucleotide releasing factor</keyword>
<sequence>MVASSKPPTPSLRNDSKSKNNKVTAGTATGLPSPPSSRSRRSGSISSVDTSKATLPPWSEVDSCPSPSRSQFNLYNGHPSLSRSMKPLRGLRGSSDVPGARALAQVFLSGVTDAVHVMQVPKDVEDDFKYLENIQAVSFMIQQLKAGCQQLESVAQESAAVDRIIDIAELTLAALERLLSLTERLVKPLPDIPMDTATEEDELAPLPSSSRLRPKKQSCPDRSSARLSLAQITIGALESPSTESLTSIPDNVSVKTTSTSKTTVILSILQKARENGLGSLFRSKPTVEDELPLYAPRQSALYYPVDPLNPDVDIELPPLSPDAMNITLSHDAAQMIKLSPTAIIRLLTSKGRDSRPSPDPLVLYYIPVHPPSQRSPRPSHKSVQRIDARRTDDPTTDASVFWEPPYDDPCVLNDMQDFVLQQVSASLLPDTLGIAFAQAVKAVRVDGVTRSTYFQQRLRTMSTRRLGSAPFIFCVKHHTTNRFPIEAFNSSVGYRALAEQITRLQVEVYNQLPIHAVIRSWLGEKKTGDCIDRLRMNLSEMKKRHKAIGKEYSKLIHQIDRSSNPVLVETLKNQQLDLIKESKRLGLRIQAYDAIDKEISRSKDAAKEAARSVRYFDRSVPFKFWFNVGLLCFELNNVSSAGTIYYAATSQAIARLQDILPSDSETEALHDKLWSIFEGKTKHDEMQDVQSRSVAFVPRFHIVEKNITHIGQTNSDLMSNNTIHAQNLRVIGKVISAIEATRLYTFSDKNSAVESLIRRHISRFDVADEDKHMDAFYERSLELKPRPSRVQVETPSADPDPQASLMSLPPSPSSIHPGITSRR</sequence>
<feature type="region of interest" description="Disordered" evidence="2">
    <location>
        <begin position="191"/>
        <end position="222"/>
    </location>
</feature>
<dbReference type="InterPro" id="IPR023578">
    <property type="entry name" value="Ras_GEF_dom_sf"/>
</dbReference>
<feature type="region of interest" description="Disordered" evidence="2">
    <location>
        <begin position="786"/>
        <end position="823"/>
    </location>
</feature>
<accession>A0A6A4HRW5</accession>
<evidence type="ECO:0000313" key="4">
    <source>
        <dbReference type="EMBL" id="KAE9400490.1"/>
    </source>
</evidence>
<feature type="region of interest" description="Disordered" evidence="2">
    <location>
        <begin position="1"/>
        <end position="79"/>
    </location>
</feature>
<proteinExistence type="predicted"/>
<feature type="compositionally biased region" description="Basic and acidic residues" evidence="2">
    <location>
        <begin position="384"/>
        <end position="393"/>
    </location>
</feature>
<dbReference type="GO" id="GO:0007264">
    <property type="term" value="P:small GTPase-mediated signal transduction"/>
    <property type="evidence" value="ECO:0007669"/>
    <property type="project" value="InterPro"/>
</dbReference>
<evidence type="ECO:0000256" key="2">
    <source>
        <dbReference type="SAM" id="MobiDB-lite"/>
    </source>
</evidence>
<dbReference type="Gene3D" id="1.10.840.10">
    <property type="entry name" value="Ras guanine-nucleotide exchange factors catalytic domain"/>
    <property type="match status" value="1"/>
</dbReference>
<gene>
    <name evidence="4" type="ORF">BT96DRAFT_993005</name>
</gene>
<dbReference type="Proteomes" id="UP000799118">
    <property type="component" value="Unassembled WGS sequence"/>
</dbReference>
<evidence type="ECO:0000259" key="3">
    <source>
        <dbReference type="PROSITE" id="PS50009"/>
    </source>
</evidence>
<dbReference type="Pfam" id="PF00617">
    <property type="entry name" value="RasGEF"/>
    <property type="match status" value="1"/>
</dbReference>
<organism evidence="4 5">
    <name type="scientific">Gymnopus androsaceus JB14</name>
    <dbReference type="NCBI Taxonomy" id="1447944"/>
    <lineage>
        <taxon>Eukaryota</taxon>
        <taxon>Fungi</taxon>
        <taxon>Dikarya</taxon>
        <taxon>Basidiomycota</taxon>
        <taxon>Agaricomycotina</taxon>
        <taxon>Agaricomycetes</taxon>
        <taxon>Agaricomycetidae</taxon>
        <taxon>Agaricales</taxon>
        <taxon>Marasmiineae</taxon>
        <taxon>Omphalotaceae</taxon>
        <taxon>Gymnopus</taxon>
    </lineage>
</organism>
<protein>
    <recommendedName>
        <fullName evidence="3">Ras-GEF domain-containing protein</fullName>
    </recommendedName>
</protein>
<reference evidence="4" key="1">
    <citation type="journal article" date="2019" name="Environ. Microbiol.">
        <title>Fungal ecological strategies reflected in gene transcription - a case study of two litter decomposers.</title>
        <authorList>
            <person name="Barbi F."/>
            <person name="Kohler A."/>
            <person name="Barry K."/>
            <person name="Baskaran P."/>
            <person name="Daum C."/>
            <person name="Fauchery L."/>
            <person name="Ihrmark K."/>
            <person name="Kuo A."/>
            <person name="LaButti K."/>
            <person name="Lipzen A."/>
            <person name="Morin E."/>
            <person name="Grigoriev I.V."/>
            <person name="Henrissat B."/>
            <person name="Lindahl B."/>
            <person name="Martin F."/>
        </authorList>
    </citation>
    <scope>NUCLEOTIDE SEQUENCE</scope>
    <source>
        <strain evidence="4">JB14</strain>
    </source>
</reference>
<feature type="region of interest" description="Disordered" evidence="2">
    <location>
        <begin position="370"/>
        <end position="399"/>
    </location>
</feature>
<dbReference type="OrthoDB" id="546434at2759"/>
<dbReference type="AlphaFoldDB" id="A0A6A4HRW5"/>
<dbReference type="SUPFAM" id="SSF48366">
    <property type="entry name" value="Ras GEF"/>
    <property type="match status" value="1"/>
</dbReference>
<evidence type="ECO:0000256" key="1">
    <source>
        <dbReference type="PROSITE-ProRule" id="PRU00168"/>
    </source>
</evidence>
<dbReference type="GO" id="GO:0005085">
    <property type="term" value="F:guanyl-nucleotide exchange factor activity"/>
    <property type="evidence" value="ECO:0007669"/>
    <property type="project" value="UniProtKB-KW"/>
</dbReference>
<dbReference type="EMBL" id="ML769456">
    <property type="protein sequence ID" value="KAE9400490.1"/>
    <property type="molecule type" value="Genomic_DNA"/>
</dbReference>
<evidence type="ECO:0000313" key="5">
    <source>
        <dbReference type="Proteomes" id="UP000799118"/>
    </source>
</evidence>
<feature type="compositionally biased region" description="Polar residues" evidence="2">
    <location>
        <begin position="65"/>
        <end position="79"/>
    </location>
</feature>
<feature type="domain" description="Ras-GEF" evidence="3">
    <location>
        <begin position="493"/>
        <end position="786"/>
    </location>
</feature>
<keyword evidence="5" id="KW-1185">Reference proteome</keyword>
<name>A0A6A4HRW5_9AGAR</name>
<dbReference type="PROSITE" id="PS50009">
    <property type="entry name" value="RASGEF_CAT"/>
    <property type="match status" value="1"/>
</dbReference>